<dbReference type="Proteomes" id="UP000272464">
    <property type="component" value="Unassembled WGS sequence"/>
</dbReference>
<keyword evidence="1" id="KW-0812">Transmembrane</keyword>
<dbReference type="Gene3D" id="2.40.30.170">
    <property type="match status" value="1"/>
</dbReference>
<keyword evidence="1" id="KW-1133">Transmembrane helix</keyword>
<feature type="domain" description="YhbJ barrel-sandwich hybrid" evidence="3">
    <location>
        <begin position="45"/>
        <end position="116"/>
    </location>
</feature>
<feature type="domain" description="CusB-like beta-barrel" evidence="2">
    <location>
        <begin position="121"/>
        <end position="210"/>
    </location>
</feature>
<reference evidence="4 5" key="1">
    <citation type="submission" date="2018-12" db="EMBL/GenBank/DDBJ databases">
        <authorList>
            <person name="Sun L."/>
            <person name="Chen Z."/>
        </authorList>
    </citation>
    <scope>NUCLEOTIDE SEQUENCE [LARGE SCALE GENOMIC DNA]</scope>
    <source>
        <strain evidence="4 5">3-5-3</strain>
    </source>
</reference>
<dbReference type="OrthoDB" id="9811754at2"/>
<organism evidence="4 5">
    <name type="scientific">Paenibacillus zeisoli</name>
    <dbReference type="NCBI Taxonomy" id="2496267"/>
    <lineage>
        <taxon>Bacteria</taxon>
        <taxon>Bacillati</taxon>
        <taxon>Bacillota</taxon>
        <taxon>Bacilli</taxon>
        <taxon>Bacillales</taxon>
        <taxon>Paenibacillaceae</taxon>
        <taxon>Paenibacillus</taxon>
    </lineage>
</organism>
<name>A0A433XQF6_9BACL</name>
<proteinExistence type="predicted"/>
<accession>A0A433XQF6</accession>
<feature type="transmembrane region" description="Helical" evidence="1">
    <location>
        <begin position="7"/>
        <end position="29"/>
    </location>
</feature>
<keyword evidence="1" id="KW-0472">Membrane</keyword>
<evidence type="ECO:0000313" key="5">
    <source>
        <dbReference type="Proteomes" id="UP000272464"/>
    </source>
</evidence>
<dbReference type="EMBL" id="RZNX01000001">
    <property type="protein sequence ID" value="RUT36307.1"/>
    <property type="molecule type" value="Genomic_DNA"/>
</dbReference>
<evidence type="ECO:0000259" key="3">
    <source>
        <dbReference type="Pfam" id="PF25997"/>
    </source>
</evidence>
<dbReference type="InterPro" id="IPR011053">
    <property type="entry name" value="Single_hybrid_motif"/>
</dbReference>
<dbReference type="Pfam" id="PF25954">
    <property type="entry name" value="Beta-barrel_RND_2"/>
    <property type="match status" value="1"/>
</dbReference>
<dbReference type="InterPro" id="IPR058792">
    <property type="entry name" value="Beta-barrel_RND_2"/>
</dbReference>
<dbReference type="SUPFAM" id="SSF51230">
    <property type="entry name" value="Single hybrid motif"/>
    <property type="match status" value="1"/>
</dbReference>
<evidence type="ECO:0000256" key="1">
    <source>
        <dbReference type="SAM" id="Phobius"/>
    </source>
</evidence>
<dbReference type="AlphaFoldDB" id="A0A433XQF6"/>
<dbReference type="PANTHER" id="PTHR30469">
    <property type="entry name" value="MULTIDRUG RESISTANCE PROTEIN MDTA"/>
    <property type="match status" value="1"/>
</dbReference>
<gene>
    <name evidence="4" type="ORF">EJP77_04775</name>
</gene>
<dbReference type="RefSeq" id="WP_127198000.1">
    <property type="nucleotide sequence ID" value="NZ_RZNX01000001.1"/>
</dbReference>
<sequence>MMKGRLILTNIIGIVVLAALIMGGAYYYYQSVTYIKTEDARVAADIVPVSAPAAGVISGWNQKEGAVLSEKATLGQVGNGTTNVNVTAPMAGTLIKNQAKNGELVQAGTPLGQIVDMKNLYVVANVDEDQIKDIDVGSKVDVVVDGDPGTTIQGSVEQIGYATNSVFSLMPTSNTSGSYTKVTQKVQIKVSISNYSKNVLPGMNAEIVITKK</sequence>
<dbReference type="Pfam" id="PF25997">
    <property type="entry name" value="BSH_YhbJ"/>
    <property type="match status" value="1"/>
</dbReference>
<dbReference type="GO" id="GO:0015562">
    <property type="term" value="F:efflux transmembrane transporter activity"/>
    <property type="evidence" value="ECO:0007669"/>
    <property type="project" value="TreeGrafter"/>
</dbReference>
<dbReference type="GO" id="GO:1990281">
    <property type="term" value="C:efflux pump complex"/>
    <property type="evidence" value="ECO:0007669"/>
    <property type="project" value="TreeGrafter"/>
</dbReference>
<comment type="caution">
    <text evidence="4">The sequence shown here is derived from an EMBL/GenBank/DDBJ whole genome shotgun (WGS) entry which is preliminary data.</text>
</comment>
<evidence type="ECO:0000313" key="4">
    <source>
        <dbReference type="EMBL" id="RUT36307.1"/>
    </source>
</evidence>
<evidence type="ECO:0000259" key="2">
    <source>
        <dbReference type="Pfam" id="PF25954"/>
    </source>
</evidence>
<keyword evidence="5" id="KW-1185">Reference proteome</keyword>
<protein>
    <submittedName>
        <fullName evidence="4">HlyD family secretion protein</fullName>
    </submittedName>
</protein>
<dbReference type="InterPro" id="IPR058635">
    <property type="entry name" value="BSH_YhbJ"/>
</dbReference>